<gene>
    <name evidence="2" type="ORF">SAMN04489718_2588</name>
</gene>
<evidence type="ECO:0000313" key="2">
    <source>
        <dbReference type="EMBL" id="SDQ89437.1"/>
    </source>
</evidence>
<feature type="domain" description="HTH cro/C1-type" evidence="1">
    <location>
        <begin position="18"/>
        <end position="73"/>
    </location>
</feature>
<dbReference type="InterPro" id="IPR010982">
    <property type="entry name" value="Lambda_DNA-bd_dom_sf"/>
</dbReference>
<dbReference type="Pfam" id="PF19054">
    <property type="entry name" value="DUF5753"/>
    <property type="match status" value="1"/>
</dbReference>
<dbReference type="InterPro" id="IPR001387">
    <property type="entry name" value="Cro/C1-type_HTH"/>
</dbReference>
<dbReference type="SMART" id="SM00530">
    <property type="entry name" value="HTH_XRE"/>
    <property type="match status" value="1"/>
</dbReference>
<dbReference type="EMBL" id="FNKO01000002">
    <property type="protein sequence ID" value="SDQ89437.1"/>
    <property type="molecule type" value="Genomic_DNA"/>
</dbReference>
<sequence>MARTNGGTPRARALGAELRQAREERGVGVRELARRLGTDHSKISRYESGVSATPSPEYVASVLTALGVSESERERLASVARGANEATWVSTGVPGAQHELTTLIEFERDASQVVEVSTMVLPGLLQTSDYARAVMTGASNNDVEARVALRLGRREVLTRGNGPHFTALILETALRTPIGGRGVLAEQLRQIADMAAWPNVTVQVIPSDIETWHPAHVGAFILFEFPKSKPIVHIEQYSSAVFLHEPEDGQAYQEAVGKLRQLAMSPVESTEIIARTAKEMENSQ</sequence>
<organism evidence="2 3">
    <name type="scientific">Actinopolyspora saharensis</name>
    <dbReference type="NCBI Taxonomy" id="995062"/>
    <lineage>
        <taxon>Bacteria</taxon>
        <taxon>Bacillati</taxon>
        <taxon>Actinomycetota</taxon>
        <taxon>Actinomycetes</taxon>
        <taxon>Actinopolysporales</taxon>
        <taxon>Actinopolysporaceae</taxon>
        <taxon>Actinopolyspora</taxon>
    </lineage>
</organism>
<protein>
    <submittedName>
        <fullName evidence="2">Helix-turn-helix domain-containing protein</fullName>
    </submittedName>
</protein>
<dbReference type="SUPFAM" id="SSF47413">
    <property type="entry name" value="lambda repressor-like DNA-binding domains"/>
    <property type="match status" value="1"/>
</dbReference>
<proteinExistence type="predicted"/>
<name>A0A1H1EL15_9ACTN</name>
<dbReference type="AlphaFoldDB" id="A0A1H1EL15"/>
<dbReference type="OrthoDB" id="3672921at2"/>
<dbReference type="Gene3D" id="1.10.260.40">
    <property type="entry name" value="lambda repressor-like DNA-binding domains"/>
    <property type="match status" value="1"/>
</dbReference>
<evidence type="ECO:0000259" key="1">
    <source>
        <dbReference type="PROSITE" id="PS50943"/>
    </source>
</evidence>
<dbReference type="Pfam" id="PF13560">
    <property type="entry name" value="HTH_31"/>
    <property type="match status" value="1"/>
</dbReference>
<evidence type="ECO:0000313" key="3">
    <source>
        <dbReference type="Proteomes" id="UP000199301"/>
    </source>
</evidence>
<reference evidence="3" key="1">
    <citation type="submission" date="2016-10" db="EMBL/GenBank/DDBJ databases">
        <authorList>
            <person name="Varghese N."/>
            <person name="Submissions S."/>
        </authorList>
    </citation>
    <scope>NUCLEOTIDE SEQUENCE [LARGE SCALE GENOMIC DNA]</scope>
    <source>
        <strain evidence="3">DSM 45459</strain>
    </source>
</reference>
<dbReference type="Proteomes" id="UP000199301">
    <property type="component" value="Unassembled WGS sequence"/>
</dbReference>
<dbReference type="CDD" id="cd00093">
    <property type="entry name" value="HTH_XRE"/>
    <property type="match status" value="1"/>
</dbReference>
<dbReference type="InterPro" id="IPR043917">
    <property type="entry name" value="DUF5753"/>
</dbReference>
<accession>A0A1H1EL15</accession>
<dbReference type="GO" id="GO:0003677">
    <property type="term" value="F:DNA binding"/>
    <property type="evidence" value="ECO:0007669"/>
    <property type="project" value="InterPro"/>
</dbReference>
<dbReference type="PROSITE" id="PS50943">
    <property type="entry name" value="HTH_CROC1"/>
    <property type="match status" value="1"/>
</dbReference>
<keyword evidence="3" id="KW-1185">Reference proteome</keyword>
<dbReference type="STRING" id="995062.SAMN04489718_2588"/>